<accession>A0ABX1NCD2</accession>
<name>A0ABX1NCD2_9RHOO</name>
<dbReference type="RefSeq" id="WP_169138592.1">
    <property type="nucleotide sequence ID" value="NZ_WTVS01000009.1"/>
</dbReference>
<reference evidence="1 2" key="1">
    <citation type="submission" date="2019-12" db="EMBL/GenBank/DDBJ databases">
        <title>Comparative genomics gives insights into the taxonomy of the Azoarcus-Aromatoleum group and reveals separate origins of nif in the plant-associated Azoarcus and non-plant-associated Aromatoleum sub-groups.</title>
        <authorList>
            <person name="Lafos M."/>
            <person name="Maluk M."/>
            <person name="Batista M."/>
            <person name="Junghare M."/>
            <person name="Carmona M."/>
            <person name="Faoro H."/>
            <person name="Cruz L.M."/>
            <person name="Battistoni F."/>
            <person name="De Souza E."/>
            <person name="Pedrosa F."/>
            <person name="Chen W.-M."/>
            <person name="Poole P.S."/>
            <person name="Dixon R.A."/>
            <person name="James E.K."/>
        </authorList>
    </citation>
    <scope>NUCLEOTIDE SEQUENCE [LARGE SCALE GENOMIC DNA]</scope>
    <source>
        <strain evidence="1 2">T</strain>
    </source>
</reference>
<evidence type="ECO:0000313" key="1">
    <source>
        <dbReference type="EMBL" id="NMF96958.1"/>
    </source>
</evidence>
<protein>
    <submittedName>
        <fullName evidence="1">DUF815 domain-containing protein</fullName>
    </submittedName>
</protein>
<keyword evidence="2" id="KW-1185">Reference proteome</keyword>
<dbReference type="EMBL" id="WTVS01000009">
    <property type="protein sequence ID" value="NMF96958.1"/>
    <property type="molecule type" value="Genomic_DNA"/>
</dbReference>
<comment type="caution">
    <text evidence="1">The sequence shown here is derived from an EMBL/GenBank/DDBJ whole genome shotgun (WGS) entry which is preliminary data.</text>
</comment>
<evidence type="ECO:0000313" key="2">
    <source>
        <dbReference type="Proteomes" id="UP000634522"/>
    </source>
</evidence>
<organism evidence="1 2">
    <name type="scientific">Aromatoleum toluolicum</name>
    <dbReference type="NCBI Taxonomy" id="90060"/>
    <lineage>
        <taxon>Bacteria</taxon>
        <taxon>Pseudomonadati</taxon>
        <taxon>Pseudomonadota</taxon>
        <taxon>Betaproteobacteria</taxon>
        <taxon>Rhodocyclales</taxon>
        <taxon>Rhodocyclaceae</taxon>
        <taxon>Aromatoleum</taxon>
    </lineage>
</organism>
<dbReference type="Proteomes" id="UP000634522">
    <property type="component" value="Unassembled WGS sequence"/>
</dbReference>
<gene>
    <name evidence="1" type="ORF">GPA27_06115</name>
</gene>
<proteinExistence type="predicted"/>
<sequence>MVGLERDGSVSTWLVQPDSFLVSFDELRNVDNQHKLVERNTRQFFERRPANNILIDATSNRRHLVTERAADNWNTTATKMSNCAEAVGAGPFLIRSTG</sequence>